<dbReference type="Gene3D" id="3.40.50.970">
    <property type="match status" value="2"/>
</dbReference>
<proteinExistence type="predicted"/>
<dbReference type="AlphaFoldDB" id="A0A3B1DYI9"/>
<dbReference type="Pfam" id="PF02775">
    <property type="entry name" value="TPP_enzyme_C"/>
    <property type="match status" value="1"/>
</dbReference>
<evidence type="ECO:0000256" key="1">
    <source>
        <dbReference type="ARBA" id="ARBA00023002"/>
    </source>
</evidence>
<evidence type="ECO:0000313" key="3">
    <source>
        <dbReference type="EMBL" id="VAY88320.1"/>
    </source>
</evidence>
<keyword evidence="1 3" id="KW-0560">Oxidoreductase</keyword>
<dbReference type="EMBL" id="UOYO01000048">
    <property type="protein sequence ID" value="VAY88320.1"/>
    <property type="molecule type" value="Genomic_DNA"/>
</dbReference>
<dbReference type="InterPro" id="IPR029061">
    <property type="entry name" value="THDP-binding"/>
</dbReference>
<name>A0A3B1DYI9_9ZZZZ</name>
<dbReference type="PANTHER" id="PTHR42897">
    <property type="entry name" value="PYRUVATE SYNTHASE SUBUNIT PORB"/>
    <property type="match status" value="1"/>
</dbReference>
<dbReference type="InterPro" id="IPR011766">
    <property type="entry name" value="TPP_enzyme_TPP-bd"/>
</dbReference>
<protein>
    <submittedName>
        <fullName evidence="3">Pyruvate:ferredoxin oxidoreductase, beta subunit</fullName>
        <ecNumber evidence="3">1.2.7.1</ecNumber>
    </submittedName>
</protein>
<dbReference type="InterPro" id="IPR051479">
    <property type="entry name" value="PorB-like"/>
</dbReference>
<dbReference type="GO" id="GO:0030976">
    <property type="term" value="F:thiamine pyrophosphate binding"/>
    <property type="evidence" value="ECO:0007669"/>
    <property type="project" value="InterPro"/>
</dbReference>
<accession>A0A3B1DYI9</accession>
<dbReference type="EC" id="1.2.7.1" evidence="3"/>
<evidence type="ECO:0000259" key="2">
    <source>
        <dbReference type="Pfam" id="PF02775"/>
    </source>
</evidence>
<keyword evidence="3" id="KW-0670">Pyruvate</keyword>
<feature type="domain" description="Thiamine pyrophosphate enzyme TPP-binding" evidence="2">
    <location>
        <begin position="64"/>
        <end position="233"/>
    </location>
</feature>
<sequence length="329" mass="36510">MGCSLIGGDLKPQGNKEIKNLKSFSTAAERFEGAHVLCPGCAHSIIVREILNATNDNLVVSAATGCLEVCTAIYPHTSWDCSWIHIGFENSSTAIAGAQTANVALRKKGRISTDEPEPKFVAFGGDGATYDIGFQWISGCFERGHDMMYVCLDNEVYANTGGQRSSSTPIGASATTTPAGLVSYGEKQHKKDMMQIMAAHGAPYVAQVAPNKWKDMLKKIQKGFNTKGPVYINAMSACCTEWKFQPHQTIDISDMATDSLVFPLYEIIDGRELNITYRPKNIISVRDYLGAQPRFKHLFKPEFEHIIAEKQKIVDRDWEYLQKREESRV</sequence>
<organism evidence="3">
    <name type="scientific">hydrothermal vent metagenome</name>
    <dbReference type="NCBI Taxonomy" id="652676"/>
    <lineage>
        <taxon>unclassified sequences</taxon>
        <taxon>metagenomes</taxon>
        <taxon>ecological metagenomes</taxon>
    </lineage>
</organism>
<dbReference type="GO" id="GO:0019164">
    <property type="term" value="F:pyruvate synthase activity"/>
    <property type="evidence" value="ECO:0007669"/>
    <property type="project" value="UniProtKB-EC"/>
</dbReference>
<dbReference type="PANTHER" id="PTHR42897:SF2">
    <property type="entry name" value="PYRUVATE SYNTHASE SUBUNIT PORB"/>
    <property type="match status" value="1"/>
</dbReference>
<reference evidence="3" key="1">
    <citation type="submission" date="2018-10" db="EMBL/GenBank/DDBJ databases">
        <authorList>
            <person name="Aoki K."/>
        </authorList>
    </citation>
    <scope>NUCLEOTIDE SEQUENCE</scope>
</reference>
<dbReference type="SUPFAM" id="SSF52518">
    <property type="entry name" value="Thiamin diphosphate-binding fold (THDP-binding)"/>
    <property type="match status" value="1"/>
</dbReference>
<gene>
    <name evidence="3" type="ORF">MNB_ARC-1_1208</name>
</gene>